<gene>
    <name evidence="2" type="ORF">F3Y22_tig00111877pilonHSYRG00309</name>
</gene>
<comment type="caution">
    <text evidence="2">The sequence shown here is derived from an EMBL/GenBank/DDBJ whole genome shotgun (WGS) entry which is preliminary data.</text>
</comment>
<sequence length="84" mass="9503">MESSRVKGRRCNSTVATAVLLLALLFAAEPASAKFDVFCFGGCMSHCTYEWFFHCIKRCHRECSSHATATDRRNGIVDHELIKY</sequence>
<evidence type="ECO:0000313" key="3">
    <source>
        <dbReference type="Proteomes" id="UP000436088"/>
    </source>
</evidence>
<organism evidence="2 3">
    <name type="scientific">Hibiscus syriacus</name>
    <name type="common">Rose of Sharon</name>
    <dbReference type="NCBI Taxonomy" id="106335"/>
    <lineage>
        <taxon>Eukaryota</taxon>
        <taxon>Viridiplantae</taxon>
        <taxon>Streptophyta</taxon>
        <taxon>Embryophyta</taxon>
        <taxon>Tracheophyta</taxon>
        <taxon>Spermatophyta</taxon>
        <taxon>Magnoliopsida</taxon>
        <taxon>eudicotyledons</taxon>
        <taxon>Gunneridae</taxon>
        <taxon>Pentapetalae</taxon>
        <taxon>rosids</taxon>
        <taxon>malvids</taxon>
        <taxon>Malvales</taxon>
        <taxon>Malvaceae</taxon>
        <taxon>Malvoideae</taxon>
        <taxon>Hibiscus</taxon>
    </lineage>
</organism>
<keyword evidence="1" id="KW-0732">Signal</keyword>
<dbReference type="AlphaFoldDB" id="A0A6A2YBC0"/>
<reference evidence="2" key="1">
    <citation type="submission" date="2019-09" db="EMBL/GenBank/DDBJ databases">
        <title>Draft genome information of white flower Hibiscus syriacus.</title>
        <authorList>
            <person name="Kim Y.-M."/>
        </authorList>
    </citation>
    <scope>NUCLEOTIDE SEQUENCE [LARGE SCALE GENOMIC DNA]</scope>
    <source>
        <strain evidence="2">YM2019G1</strain>
    </source>
</reference>
<accession>A0A6A2YBC0</accession>
<proteinExistence type="predicted"/>
<keyword evidence="3" id="KW-1185">Reference proteome</keyword>
<evidence type="ECO:0000256" key="1">
    <source>
        <dbReference type="SAM" id="SignalP"/>
    </source>
</evidence>
<evidence type="ECO:0000313" key="2">
    <source>
        <dbReference type="EMBL" id="KAE8671989.1"/>
    </source>
</evidence>
<feature type="signal peptide" evidence="1">
    <location>
        <begin position="1"/>
        <end position="33"/>
    </location>
</feature>
<dbReference type="EMBL" id="VEPZ02001457">
    <property type="protein sequence ID" value="KAE8671989.1"/>
    <property type="molecule type" value="Genomic_DNA"/>
</dbReference>
<protein>
    <submittedName>
        <fullName evidence="2">Uncharacterized protein</fullName>
    </submittedName>
</protein>
<dbReference type="Proteomes" id="UP000436088">
    <property type="component" value="Unassembled WGS sequence"/>
</dbReference>
<feature type="chain" id="PRO_5025569962" evidence="1">
    <location>
        <begin position="34"/>
        <end position="84"/>
    </location>
</feature>
<name>A0A6A2YBC0_HIBSY</name>